<protein>
    <submittedName>
        <fullName evidence="1">Uncharacterized protein</fullName>
    </submittedName>
</protein>
<proteinExistence type="predicted"/>
<reference evidence="1" key="1">
    <citation type="journal article" date="2021" name="Proc. Natl. Acad. Sci. U.S.A.">
        <title>A Catalog of Tens of Thousands of Viruses from Human Metagenomes Reveals Hidden Associations with Chronic Diseases.</title>
        <authorList>
            <person name="Tisza M.J."/>
            <person name="Buck C.B."/>
        </authorList>
    </citation>
    <scope>NUCLEOTIDE SEQUENCE</scope>
    <source>
        <strain evidence="1">CtDXu9</strain>
    </source>
</reference>
<accession>A0A8S5VCV8</accession>
<organism evidence="1">
    <name type="scientific">Siphoviridae sp. ctDXu9</name>
    <dbReference type="NCBI Taxonomy" id="2825387"/>
    <lineage>
        <taxon>Viruses</taxon>
        <taxon>Duplodnaviria</taxon>
        <taxon>Heunggongvirae</taxon>
        <taxon>Uroviricota</taxon>
        <taxon>Caudoviricetes</taxon>
    </lineage>
</organism>
<name>A0A8S5VCV8_9CAUD</name>
<evidence type="ECO:0000313" key="1">
    <source>
        <dbReference type="EMBL" id="DAG04556.1"/>
    </source>
</evidence>
<sequence length="29" mass="3297">MTSASQYGITIISKKTERTFVYNWEAGIT</sequence>
<dbReference type="EMBL" id="BK016244">
    <property type="protein sequence ID" value="DAG04556.1"/>
    <property type="molecule type" value="Genomic_DNA"/>
</dbReference>